<dbReference type="EC" id="1.3.1.76" evidence="2"/>
<dbReference type="PANTHER" id="PTHR35330">
    <property type="entry name" value="SIROHEME BIOSYNTHESIS PROTEIN MET8"/>
    <property type="match status" value="1"/>
</dbReference>
<dbReference type="InterPro" id="IPR006367">
    <property type="entry name" value="Sirohaem_synthase_N"/>
</dbReference>
<reference evidence="9 10" key="1">
    <citation type="submission" date="2020-03" db="EMBL/GenBank/DDBJ databases">
        <title>Soil Listeria distribution.</title>
        <authorList>
            <person name="Liao J."/>
            <person name="Wiedmann M."/>
        </authorList>
    </citation>
    <scope>NUCLEOTIDE SEQUENCE [LARGE SCALE GENOMIC DNA]</scope>
    <source>
        <strain evidence="8 9">FSL L7-0051</strain>
        <strain evidence="7 10">FSL L7-0054</strain>
    </source>
</reference>
<gene>
    <name evidence="7" type="ORF">HCB69_05895</name>
    <name evidence="8" type="ORF">HCC36_00010</name>
</gene>
<dbReference type="Pfam" id="PF13241">
    <property type="entry name" value="NAD_binding_7"/>
    <property type="match status" value="1"/>
</dbReference>
<keyword evidence="4" id="KW-0520">NAD</keyword>
<dbReference type="InterPro" id="IPR028161">
    <property type="entry name" value="Met8-like"/>
</dbReference>
<evidence type="ECO:0000313" key="10">
    <source>
        <dbReference type="Proteomes" id="UP000585696"/>
    </source>
</evidence>
<organism evidence="7 10">
    <name type="scientific">Listeria booriae</name>
    <dbReference type="NCBI Taxonomy" id="1552123"/>
    <lineage>
        <taxon>Bacteria</taxon>
        <taxon>Bacillati</taxon>
        <taxon>Bacillota</taxon>
        <taxon>Bacilli</taxon>
        <taxon>Bacillales</taxon>
        <taxon>Listeriaceae</taxon>
        <taxon>Listeria</taxon>
    </lineage>
</organism>
<evidence type="ECO:0000256" key="5">
    <source>
        <dbReference type="ARBA" id="ARBA00023244"/>
    </source>
</evidence>
<evidence type="ECO:0000256" key="3">
    <source>
        <dbReference type="ARBA" id="ARBA00023002"/>
    </source>
</evidence>
<dbReference type="GO" id="GO:0004325">
    <property type="term" value="F:ferrochelatase activity"/>
    <property type="evidence" value="ECO:0007669"/>
    <property type="project" value="InterPro"/>
</dbReference>
<dbReference type="PANTHER" id="PTHR35330:SF1">
    <property type="entry name" value="SIROHEME BIOSYNTHESIS PROTEIN MET8"/>
    <property type="match status" value="1"/>
</dbReference>
<dbReference type="EMBL" id="JAARZT010000001">
    <property type="protein sequence ID" value="MBC2291596.1"/>
    <property type="molecule type" value="Genomic_DNA"/>
</dbReference>
<dbReference type="GO" id="GO:0019354">
    <property type="term" value="P:siroheme biosynthetic process"/>
    <property type="evidence" value="ECO:0007669"/>
    <property type="project" value="UniProtKB-UniPathway"/>
</dbReference>
<dbReference type="GO" id="GO:0043115">
    <property type="term" value="F:precorrin-2 dehydrogenase activity"/>
    <property type="evidence" value="ECO:0007669"/>
    <property type="project" value="UniProtKB-EC"/>
</dbReference>
<protein>
    <recommendedName>
        <fullName evidence="2">precorrin-2 dehydrogenase</fullName>
        <ecNumber evidence="2">1.3.1.76</ecNumber>
    </recommendedName>
</protein>
<evidence type="ECO:0000256" key="2">
    <source>
        <dbReference type="ARBA" id="ARBA00012400"/>
    </source>
</evidence>
<keyword evidence="3" id="KW-0560">Oxidoreductase</keyword>
<dbReference type="EMBL" id="JAARZS010000011">
    <property type="protein sequence ID" value="MBC2283904.1"/>
    <property type="molecule type" value="Genomic_DNA"/>
</dbReference>
<dbReference type="AlphaFoldDB" id="A0A842G152"/>
<keyword evidence="5" id="KW-0627">Porphyrin biosynthesis</keyword>
<proteinExistence type="predicted"/>
<dbReference type="UniPathway" id="UPA00262">
    <property type="reaction ID" value="UER00222"/>
</dbReference>
<sequence>MNNSGYPVSLQLTGKNITIIGGGKIATRKAQGLLNTGANITIVAPTCTPELAQMPITRIQSEYKPEHIQDAFLIFCCTNNQETNEQITKDAAPHQLINDCSTKERSNFYNMATIQKPDYLLAISTNGNDPTKTKAIREKIEESETKGSLT</sequence>
<evidence type="ECO:0000256" key="6">
    <source>
        <dbReference type="ARBA" id="ARBA00047561"/>
    </source>
</evidence>
<evidence type="ECO:0000256" key="4">
    <source>
        <dbReference type="ARBA" id="ARBA00023027"/>
    </source>
</evidence>
<dbReference type="NCBIfam" id="TIGR01470">
    <property type="entry name" value="cysG_Nterm"/>
    <property type="match status" value="1"/>
</dbReference>
<dbReference type="Proteomes" id="UP000585696">
    <property type="component" value="Unassembled WGS sequence"/>
</dbReference>
<evidence type="ECO:0000313" key="7">
    <source>
        <dbReference type="EMBL" id="MBC2283904.1"/>
    </source>
</evidence>
<evidence type="ECO:0000313" key="9">
    <source>
        <dbReference type="Proteomes" id="UP000543005"/>
    </source>
</evidence>
<evidence type="ECO:0000256" key="1">
    <source>
        <dbReference type="ARBA" id="ARBA00005010"/>
    </source>
</evidence>
<accession>A0A842G152</accession>
<comment type="caution">
    <text evidence="7">The sequence shown here is derived from an EMBL/GenBank/DDBJ whole genome shotgun (WGS) entry which is preliminary data.</text>
</comment>
<dbReference type="InterPro" id="IPR036291">
    <property type="entry name" value="NAD(P)-bd_dom_sf"/>
</dbReference>
<evidence type="ECO:0000313" key="8">
    <source>
        <dbReference type="EMBL" id="MBC2291596.1"/>
    </source>
</evidence>
<dbReference type="SUPFAM" id="SSF51735">
    <property type="entry name" value="NAD(P)-binding Rossmann-fold domains"/>
    <property type="match status" value="1"/>
</dbReference>
<comment type="catalytic activity">
    <reaction evidence="6">
        <text>precorrin-2 + NAD(+) = sirohydrochlorin + NADH + 2 H(+)</text>
        <dbReference type="Rhea" id="RHEA:15613"/>
        <dbReference type="ChEBI" id="CHEBI:15378"/>
        <dbReference type="ChEBI" id="CHEBI:57540"/>
        <dbReference type="ChEBI" id="CHEBI:57945"/>
        <dbReference type="ChEBI" id="CHEBI:58351"/>
        <dbReference type="ChEBI" id="CHEBI:58827"/>
        <dbReference type="EC" id="1.3.1.76"/>
    </reaction>
</comment>
<name>A0A842G152_9LIST</name>
<comment type="pathway">
    <text evidence="1">Porphyrin-containing compound metabolism; siroheme biosynthesis; sirohydrochlorin from precorrin-2: step 1/1.</text>
</comment>
<dbReference type="Proteomes" id="UP000543005">
    <property type="component" value="Unassembled WGS sequence"/>
</dbReference>
<dbReference type="RefSeq" id="WP_185628034.1">
    <property type="nucleotide sequence ID" value="NZ_JAARZS010000011.1"/>
</dbReference>
<dbReference type="Gene3D" id="3.40.50.720">
    <property type="entry name" value="NAD(P)-binding Rossmann-like Domain"/>
    <property type="match status" value="1"/>
</dbReference>